<evidence type="ECO:0000256" key="2">
    <source>
        <dbReference type="ARBA" id="ARBA00013253"/>
    </source>
</evidence>
<evidence type="ECO:0000256" key="4">
    <source>
        <dbReference type="ARBA" id="ARBA00022741"/>
    </source>
</evidence>
<keyword evidence="10" id="KW-1185">Reference proteome</keyword>
<proteinExistence type="predicted"/>
<dbReference type="SUPFAM" id="SSF55083">
    <property type="entry name" value="6-hydroxymethyl-7,8-dihydropterin pyrophosphokinase, HPPK"/>
    <property type="match status" value="1"/>
</dbReference>
<evidence type="ECO:0000256" key="3">
    <source>
        <dbReference type="ARBA" id="ARBA00022679"/>
    </source>
</evidence>
<evidence type="ECO:0000313" key="9">
    <source>
        <dbReference type="EMBL" id="RPJ65971.1"/>
    </source>
</evidence>
<dbReference type="Gene3D" id="3.30.70.560">
    <property type="entry name" value="7,8-Dihydro-6-hydroxymethylpterin-pyrophosphokinase HPPK"/>
    <property type="match status" value="1"/>
</dbReference>
<feature type="domain" description="7,8-dihydro-6-hydroxymethylpterin-pyrophosphokinase" evidence="8">
    <location>
        <begin position="86"/>
        <end position="97"/>
    </location>
</feature>
<keyword evidence="4" id="KW-0547">Nucleotide-binding</keyword>
<dbReference type="NCBIfam" id="TIGR01498">
    <property type="entry name" value="folK"/>
    <property type="match status" value="1"/>
</dbReference>
<dbReference type="GO" id="GO:0005524">
    <property type="term" value="F:ATP binding"/>
    <property type="evidence" value="ECO:0007669"/>
    <property type="project" value="UniProtKB-KW"/>
</dbReference>
<dbReference type="InterPro" id="IPR000550">
    <property type="entry name" value="Hppk"/>
</dbReference>
<dbReference type="CDD" id="cd00483">
    <property type="entry name" value="HPPK"/>
    <property type="match status" value="1"/>
</dbReference>
<evidence type="ECO:0000256" key="7">
    <source>
        <dbReference type="ARBA" id="ARBA00022909"/>
    </source>
</evidence>
<comment type="pathway">
    <text evidence="1">Cofactor biosynthesis; tetrahydrofolate biosynthesis; 2-amino-4-hydroxy-6-hydroxymethyl-7,8-dihydropteridine diphosphate from 7,8-dihydroneopterin triphosphate: step 4/4.</text>
</comment>
<evidence type="ECO:0000313" key="10">
    <source>
        <dbReference type="Proteomes" id="UP000275281"/>
    </source>
</evidence>
<dbReference type="PROSITE" id="PS00794">
    <property type="entry name" value="HPPK"/>
    <property type="match status" value="1"/>
</dbReference>
<evidence type="ECO:0000256" key="5">
    <source>
        <dbReference type="ARBA" id="ARBA00022777"/>
    </source>
</evidence>
<dbReference type="PANTHER" id="PTHR43071">
    <property type="entry name" value="2-AMINO-4-HYDROXY-6-HYDROXYMETHYLDIHYDROPTERIDINE PYROPHOSPHOKINASE"/>
    <property type="match status" value="1"/>
</dbReference>
<evidence type="ECO:0000256" key="1">
    <source>
        <dbReference type="ARBA" id="ARBA00005051"/>
    </source>
</evidence>
<dbReference type="OrthoDB" id="9790168at2"/>
<dbReference type="AlphaFoldDB" id="A0A3N5YLH1"/>
<dbReference type="GO" id="GO:0003848">
    <property type="term" value="F:2-amino-4-hydroxy-6-hydroxymethyldihydropteridine diphosphokinase activity"/>
    <property type="evidence" value="ECO:0007669"/>
    <property type="project" value="UniProtKB-EC"/>
</dbReference>
<keyword evidence="3 9" id="KW-0808">Transferase</keyword>
<keyword evidence="6" id="KW-0067">ATP-binding</keyword>
<dbReference type="RefSeq" id="WP_124028602.1">
    <property type="nucleotide sequence ID" value="NZ_JBHRSN010000007.1"/>
</dbReference>
<evidence type="ECO:0000256" key="6">
    <source>
        <dbReference type="ARBA" id="ARBA00022840"/>
    </source>
</evidence>
<name>A0A3N5YLH1_9ALTE</name>
<dbReference type="InterPro" id="IPR035907">
    <property type="entry name" value="Hppk_sf"/>
</dbReference>
<protein>
    <recommendedName>
        <fullName evidence="2">2-amino-4-hydroxy-6-hydroxymethyldihydropteridine diphosphokinase</fullName>
        <ecNumber evidence="2">2.7.6.3</ecNumber>
    </recommendedName>
</protein>
<comment type="caution">
    <text evidence="9">The sequence shown here is derived from an EMBL/GenBank/DDBJ whole genome shotgun (WGS) entry which is preliminary data.</text>
</comment>
<dbReference type="UniPathway" id="UPA00077">
    <property type="reaction ID" value="UER00155"/>
</dbReference>
<gene>
    <name evidence="9" type="primary">folK</name>
    <name evidence="9" type="ORF">DRW07_14285</name>
</gene>
<dbReference type="PANTHER" id="PTHR43071:SF2">
    <property type="entry name" value="2-AMINO-4-HYDROXY-6-HYDROXYMETHYLDIHYDROPTERIDINE PYROPHOSPHOKINASE"/>
    <property type="match status" value="1"/>
</dbReference>
<dbReference type="EC" id="2.7.6.3" evidence="2"/>
<accession>A0A3N5YLH1</accession>
<dbReference type="Proteomes" id="UP000275281">
    <property type="component" value="Unassembled WGS sequence"/>
</dbReference>
<dbReference type="Pfam" id="PF01288">
    <property type="entry name" value="HPPK"/>
    <property type="match status" value="1"/>
</dbReference>
<dbReference type="EMBL" id="RPOK01000004">
    <property type="protein sequence ID" value="RPJ65971.1"/>
    <property type="molecule type" value="Genomic_DNA"/>
</dbReference>
<keyword evidence="7" id="KW-0289">Folate biosynthesis</keyword>
<dbReference type="GO" id="GO:0046656">
    <property type="term" value="P:folic acid biosynthetic process"/>
    <property type="evidence" value="ECO:0007669"/>
    <property type="project" value="UniProtKB-KW"/>
</dbReference>
<dbReference type="GO" id="GO:0016301">
    <property type="term" value="F:kinase activity"/>
    <property type="evidence" value="ECO:0007669"/>
    <property type="project" value="UniProtKB-KW"/>
</dbReference>
<dbReference type="GO" id="GO:0046654">
    <property type="term" value="P:tetrahydrofolate biosynthetic process"/>
    <property type="evidence" value="ECO:0007669"/>
    <property type="project" value="UniProtKB-UniPathway"/>
</dbReference>
<organism evidence="9 10">
    <name type="scientific">Alteromonas sediminis</name>
    <dbReference type="NCBI Taxonomy" id="2259342"/>
    <lineage>
        <taxon>Bacteria</taxon>
        <taxon>Pseudomonadati</taxon>
        <taxon>Pseudomonadota</taxon>
        <taxon>Gammaproteobacteria</taxon>
        <taxon>Alteromonadales</taxon>
        <taxon>Alteromonadaceae</taxon>
        <taxon>Alteromonas/Salinimonas group</taxon>
        <taxon>Alteromonas</taxon>
    </lineage>
</organism>
<sequence length="166" mass="18793">MNHQIFISIGSNIDRAVNTQAAKTALEKHFSDLVCSQVYESEAIGFKGAPFYNWVASATTSYAVTEVVSTLKRIESENGRTRGLKKFASRTLDLDLLLYDNKVANEPVELPRGEILYNAFVLQPLAEIAPDAIHPVCHKSFSRLWRDFDKTKQRLWPISFAWSNTK</sequence>
<keyword evidence="5 9" id="KW-0418">Kinase</keyword>
<reference evidence="9 10" key="1">
    <citation type="submission" date="2018-11" db="EMBL/GenBank/DDBJ databases">
        <authorList>
            <person name="Ye M.-Q."/>
            <person name="Du Z.-J."/>
        </authorList>
    </citation>
    <scope>NUCLEOTIDE SEQUENCE [LARGE SCALE GENOMIC DNA]</scope>
    <source>
        <strain evidence="9 10">U0105</strain>
    </source>
</reference>
<evidence type="ECO:0000259" key="8">
    <source>
        <dbReference type="PROSITE" id="PS00794"/>
    </source>
</evidence>